<dbReference type="AlphaFoldDB" id="A0A401Q637"/>
<gene>
    <name evidence="1" type="ORF">scyTo_0022718</name>
</gene>
<feature type="non-terminal residue" evidence="1">
    <location>
        <position position="1"/>
    </location>
</feature>
<dbReference type="OrthoDB" id="10524738at2759"/>
<dbReference type="EMBL" id="BFAA01023703">
    <property type="protein sequence ID" value="GCB80836.1"/>
    <property type="molecule type" value="Genomic_DNA"/>
</dbReference>
<protein>
    <submittedName>
        <fullName evidence="1">Uncharacterized protein</fullName>
    </submittedName>
</protein>
<name>A0A401Q637_SCYTO</name>
<dbReference type="Proteomes" id="UP000288216">
    <property type="component" value="Unassembled WGS sequence"/>
</dbReference>
<reference evidence="1 2" key="1">
    <citation type="journal article" date="2018" name="Nat. Ecol. Evol.">
        <title>Shark genomes provide insights into elasmobranch evolution and the origin of vertebrates.</title>
        <authorList>
            <person name="Hara Y"/>
            <person name="Yamaguchi K"/>
            <person name="Onimaru K"/>
            <person name="Kadota M"/>
            <person name="Koyanagi M"/>
            <person name="Keeley SD"/>
            <person name="Tatsumi K"/>
            <person name="Tanaka K"/>
            <person name="Motone F"/>
            <person name="Kageyama Y"/>
            <person name="Nozu R"/>
            <person name="Adachi N"/>
            <person name="Nishimura O"/>
            <person name="Nakagawa R"/>
            <person name="Tanegashima C"/>
            <person name="Kiyatake I"/>
            <person name="Matsumoto R"/>
            <person name="Murakumo K"/>
            <person name="Nishida K"/>
            <person name="Terakita A"/>
            <person name="Kuratani S"/>
            <person name="Sato K"/>
            <person name="Hyodo S Kuraku.S."/>
        </authorList>
    </citation>
    <scope>NUCLEOTIDE SEQUENCE [LARGE SCALE GENOMIC DNA]</scope>
</reference>
<keyword evidence="2" id="KW-1185">Reference proteome</keyword>
<accession>A0A401Q637</accession>
<proteinExistence type="predicted"/>
<evidence type="ECO:0000313" key="2">
    <source>
        <dbReference type="Proteomes" id="UP000288216"/>
    </source>
</evidence>
<comment type="caution">
    <text evidence="1">The sequence shown here is derived from an EMBL/GenBank/DDBJ whole genome shotgun (WGS) entry which is preliminary data.</text>
</comment>
<organism evidence="1 2">
    <name type="scientific">Scyliorhinus torazame</name>
    <name type="common">Cloudy catshark</name>
    <name type="synonym">Catulus torazame</name>
    <dbReference type="NCBI Taxonomy" id="75743"/>
    <lineage>
        <taxon>Eukaryota</taxon>
        <taxon>Metazoa</taxon>
        <taxon>Chordata</taxon>
        <taxon>Craniata</taxon>
        <taxon>Vertebrata</taxon>
        <taxon>Chondrichthyes</taxon>
        <taxon>Elasmobranchii</taxon>
        <taxon>Galeomorphii</taxon>
        <taxon>Galeoidea</taxon>
        <taxon>Carcharhiniformes</taxon>
        <taxon>Scyliorhinidae</taxon>
        <taxon>Scyliorhinus</taxon>
    </lineage>
</organism>
<evidence type="ECO:0000313" key="1">
    <source>
        <dbReference type="EMBL" id="GCB80836.1"/>
    </source>
</evidence>
<sequence>DVDGAAVPVTQPSPISLVPSAGVPVWDVNNCALVNGQMILMSKDDESACRIRLRTSSCLSDTSLSLSQNCGKCVYECVCECVYVYECVYECVCVSVCVRVCVAMCVRVCVCMSVCVFV</sequence>